<dbReference type="Pfam" id="PF03004">
    <property type="entry name" value="Transposase_24"/>
    <property type="match status" value="1"/>
</dbReference>
<dbReference type="InterPro" id="IPR004252">
    <property type="entry name" value="Probable_transposase_24"/>
</dbReference>
<proteinExistence type="predicted"/>
<keyword evidence="1" id="KW-0175">Coiled coil</keyword>
<feature type="coiled-coil region" evidence="1">
    <location>
        <begin position="414"/>
        <end position="462"/>
    </location>
</feature>
<keyword evidence="4" id="KW-1185">Reference proteome</keyword>
<dbReference type="Proteomes" id="UP000326396">
    <property type="component" value="Linkage Group LG11"/>
</dbReference>
<comment type="caution">
    <text evidence="3">The sequence shown here is derived from an EMBL/GenBank/DDBJ whole genome shotgun (WGS) entry which is preliminary data.</text>
</comment>
<dbReference type="PANTHER" id="PTHR33144:SF16">
    <property type="entry name" value="OS02G0129000 PROTEIN"/>
    <property type="match status" value="1"/>
</dbReference>
<accession>A0A5N6PR40</accession>
<protein>
    <submittedName>
        <fullName evidence="3">Uncharacterized protein</fullName>
    </submittedName>
</protein>
<evidence type="ECO:0000256" key="1">
    <source>
        <dbReference type="SAM" id="Coils"/>
    </source>
</evidence>
<gene>
    <name evidence="3" type="ORF">E3N88_07280</name>
</gene>
<dbReference type="AlphaFoldDB" id="A0A5N6PR40"/>
<evidence type="ECO:0000256" key="2">
    <source>
        <dbReference type="SAM" id="MobiDB-lite"/>
    </source>
</evidence>
<sequence>MRKTSSTNGNDVDYVPDMGDDSESDHQQVAIRSKKQHHSHYIAPLSMNKFANLAKQNRVIAPKVSQKVPLDSNATKEKHSKATITMAELLLGNKGPQRRREVFKENLTKPNYINGGAKRRLVLVDEDDDEYDEPFQGIIYDVDQNDEYEDMDDMAFVDNENEIHMDDSDNDLGNEDDVVIQERLQGSKLEKTIESKKRGSTMLHVVHTRKADDREIIICNEFGQPVGPVTNEKDVVGRFSRFLGTIARNHSYAPLIHSSWHKCHIKIRYGSMSWYINADLKNNISISLEMTKQDGRIVLKAFQKDFAQLLRLWNNTNVKKRCLQAKEIRMSQKNMHTAGPKSFARIRDEMEQMKNCKSLENESASVDPFTIVMNKENSGYCRLYGRGVTNILIKKINSGDTTCTFPGGLIESFNSSFEGQKHELLEMRKELDEEHERKKTELEAIQLDIKNQQEHLEATMRKLMEQLPRKD</sequence>
<organism evidence="3 4">
    <name type="scientific">Mikania micrantha</name>
    <name type="common">bitter vine</name>
    <dbReference type="NCBI Taxonomy" id="192012"/>
    <lineage>
        <taxon>Eukaryota</taxon>
        <taxon>Viridiplantae</taxon>
        <taxon>Streptophyta</taxon>
        <taxon>Embryophyta</taxon>
        <taxon>Tracheophyta</taxon>
        <taxon>Spermatophyta</taxon>
        <taxon>Magnoliopsida</taxon>
        <taxon>eudicotyledons</taxon>
        <taxon>Gunneridae</taxon>
        <taxon>Pentapetalae</taxon>
        <taxon>asterids</taxon>
        <taxon>campanulids</taxon>
        <taxon>Asterales</taxon>
        <taxon>Asteraceae</taxon>
        <taxon>Asteroideae</taxon>
        <taxon>Heliantheae alliance</taxon>
        <taxon>Eupatorieae</taxon>
        <taxon>Mikania</taxon>
    </lineage>
</organism>
<dbReference type="OrthoDB" id="1913335at2759"/>
<dbReference type="PANTHER" id="PTHR33144">
    <property type="entry name" value="OS10G0409366 PROTEIN-RELATED"/>
    <property type="match status" value="1"/>
</dbReference>
<name>A0A5N6PR40_9ASTR</name>
<feature type="compositionally biased region" description="Polar residues" evidence="2">
    <location>
        <begin position="1"/>
        <end position="10"/>
    </location>
</feature>
<evidence type="ECO:0000313" key="3">
    <source>
        <dbReference type="EMBL" id="KAD6796384.1"/>
    </source>
</evidence>
<reference evidence="3 4" key="1">
    <citation type="submission" date="2019-05" db="EMBL/GenBank/DDBJ databases">
        <title>Mikania micrantha, genome provides insights into the molecular mechanism of rapid growth.</title>
        <authorList>
            <person name="Liu B."/>
        </authorList>
    </citation>
    <scope>NUCLEOTIDE SEQUENCE [LARGE SCALE GENOMIC DNA]</scope>
    <source>
        <strain evidence="3">NLD-2019</strain>
        <tissue evidence="3">Leaf</tissue>
    </source>
</reference>
<dbReference type="EMBL" id="SZYD01000003">
    <property type="protein sequence ID" value="KAD6796384.1"/>
    <property type="molecule type" value="Genomic_DNA"/>
</dbReference>
<evidence type="ECO:0000313" key="4">
    <source>
        <dbReference type="Proteomes" id="UP000326396"/>
    </source>
</evidence>
<feature type="region of interest" description="Disordered" evidence="2">
    <location>
        <begin position="1"/>
        <end position="25"/>
    </location>
</feature>